<accession>A0A6S6RAX1</accession>
<sequence>MSETQIEKCFHTIKISGLITFSTGSIGVGSKNISDIITLLFLDFFQTAVPVIYRLTRTIHSHSDS</sequence>
<gene>
    <name evidence="1" type="ORF">acsn021_35500</name>
</gene>
<dbReference type="EMBL" id="AP023367">
    <property type="protein sequence ID" value="BCJ95981.1"/>
    <property type="molecule type" value="Genomic_DNA"/>
</dbReference>
<dbReference type="KEGG" id="acel:acsn021_35500"/>
<evidence type="ECO:0000313" key="2">
    <source>
        <dbReference type="Proteomes" id="UP000515561"/>
    </source>
</evidence>
<reference evidence="1 2" key="1">
    <citation type="journal article" date="2016" name="Int. J. Syst. Evol. Microbiol.">
        <title>Descriptions of Anaerotaenia torta gen. nov., sp. nov. and Anaerocolumna cellulosilytica gen. nov., sp. nov. isolated from a methanogenic reactor of cattle waste.</title>
        <authorList>
            <person name="Uek A."/>
            <person name="Ohtaki Y."/>
            <person name="Kaku N."/>
            <person name="Ueki K."/>
        </authorList>
    </citation>
    <scope>NUCLEOTIDE SEQUENCE [LARGE SCALE GENOMIC DNA]</scope>
    <source>
        <strain evidence="1 2">SN021</strain>
    </source>
</reference>
<organism evidence="1 2">
    <name type="scientific">Anaerocolumna cellulosilytica</name>
    <dbReference type="NCBI Taxonomy" id="433286"/>
    <lineage>
        <taxon>Bacteria</taxon>
        <taxon>Bacillati</taxon>
        <taxon>Bacillota</taxon>
        <taxon>Clostridia</taxon>
        <taxon>Lachnospirales</taxon>
        <taxon>Lachnospiraceae</taxon>
        <taxon>Anaerocolumna</taxon>
    </lineage>
</organism>
<proteinExistence type="predicted"/>
<keyword evidence="2" id="KW-1185">Reference proteome</keyword>
<name>A0A6S6RAX1_9FIRM</name>
<evidence type="ECO:0000313" key="1">
    <source>
        <dbReference type="EMBL" id="BCJ95981.1"/>
    </source>
</evidence>
<protein>
    <submittedName>
        <fullName evidence="1">Uncharacterized protein</fullName>
    </submittedName>
</protein>
<dbReference type="Proteomes" id="UP000515561">
    <property type="component" value="Chromosome"/>
</dbReference>
<dbReference type="AlphaFoldDB" id="A0A6S6RAX1"/>